<proteinExistence type="predicted"/>
<protein>
    <recommendedName>
        <fullName evidence="1">Methyltransferase FkbM domain-containing protein</fullName>
    </recommendedName>
</protein>
<dbReference type="Proteomes" id="UP000069773">
    <property type="component" value="Unassembled WGS sequence"/>
</dbReference>
<gene>
    <name evidence="2" type="ORF">RMCN_4323</name>
</gene>
<dbReference type="Pfam" id="PF05050">
    <property type="entry name" value="Methyltransf_21"/>
    <property type="match status" value="1"/>
</dbReference>
<accession>A0ABQ0KNW4</accession>
<dbReference type="InterPro" id="IPR052514">
    <property type="entry name" value="SAM-dependent_MTase"/>
</dbReference>
<dbReference type="SUPFAM" id="SSF53335">
    <property type="entry name" value="S-adenosyl-L-methionine-dependent methyltransferases"/>
    <property type="match status" value="1"/>
</dbReference>
<dbReference type="PANTHER" id="PTHR34203">
    <property type="entry name" value="METHYLTRANSFERASE, FKBM FAMILY PROTEIN"/>
    <property type="match status" value="1"/>
</dbReference>
<evidence type="ECO:0000313" key="3">
    <source>
        <dbReference type="Proteomes" id="UP000069773"/>
    </source>
</evidence>
<dbReference type="InterPro" id="IPR029063">
    <property type="entry name" value="SAM-dependent_MTases_sf"/>
</dbReference>
<keyword evidence="3" id="KW-1185">Reference proteome</keyword>
<evidence type="ECO:0000313" key="2">
    <source>
        <dbReference type="EMBL" id="GAT11190.1"/>
    </source>
</evidence>
<sequence length="267" mass="29232">MVYRALDHGPGRLLIGVGANRRARAAGERARFAYDRPSGLWSKRTPAGVMLLPERLQGMGIEECEAFTKDVFLFDYTVKPGDVVLDIGAGIGSESLPFSRWVGASGKVIAVEAHPATFATLERAVRLNGVRNVDLVNAAIMDSGAPVMISDLPTEVSYENRIGSEGVEVAAMTLADLVERYDLKRVDFLKMNIEGAELPALRGSAEMLSLVRHAAIGCHDFLADETGDDSYRTKEAVYELLVNAGFTVRRRDGDPRPWARDYLFASR</sequence>
<dbReference type="Gene3D" id="3.40.50.150">
    <property type="entry name" value="Vaccinia Virus protein VP39"/>
    <property type="match status" value="1"/>
</dbReference>
<organism evidence="2 3">
    <name type="scientific">Mycolicibacterium novocastrense</name>
    <name type="common">Mycobacterium novocastrense</name>
    <dbReference type="NCBI Taxonomy" id="59813"/>
    <lineage>
        <taxon>Bacteria</taxon>
        <taxon>Bacillati</taxon>
        <taxon>Actinomycetota</taxon>
        <taxon>Actinomycetes</taxon>
        <taxon>Mycobacteriales</taxon>
        <taxon>Mycobacteriaceae</taxon>
        <taxon>Mycolicibacterium</taxon>
    </lineage>
</organism>
<reference evidence="2 3" key="1">
    <citation type="journal article" date="2016" name="Genome Announc.">
        <title>Draft Genome Sequences of Five Rapidly Growing Mycobacterium Species, M. thermoresistibile, M. fortuitum subsp. acetamidolyticum, M. canariasense, M. brisbanense, and M. novocastrense.</title>
        <authorList>
            <person name="Katahira K."/>
            <person name="Ogura Y."/>
            <person name="Gotoh Y."/>
            <person name="Hayashi T."/>
        </authorList>
    </citation>
    <scope>NUCLEOTIDE SEQUENCE [LARGE SCALE GENOMIC DNA]</scope>
    <source>
        <strain evidence="2 3">JCM18114</strain>
    </source>
</reference>
<dbReference type="EMBL" id="BCTA01000063">
    <property type="protein sequence ID" value="GAT11190.1"/>
    <property type="molecule type" value="Genomic_DNA"/>
</dbReference>
<dbReference type="InterPro" id="IPR006342">
    <property type="entry name" value="FkbM_mtfrase"/>
</dbReference>
<name>A0ABQ0KNW4_MYCNV</name>
<feature type="domain" description="Methyltransferase FkbM" evidence="1">
    <location>
        <begin position="86"/>
        <end position="209"/>
    </location>
</feature>
<dbReference type="NCBIfam" id="TIGR01444">
    <property type="entry name" value="fkbM_fam"/>
    <property type="match status" value="1"/>
</dbReference>
<comment type="caution">
    <text evidence="2">The sequence shown here is derived from an EMBL/GenBank/DDBJ whole genome shotgun (WGS) entry which is preliminary data.</text>
</comment>
<evidence type="ECO:0000259" key="1">
    <source>
        <dbReference type="Pfam" id="PF05050"/>
    </source>
</evidence>
<dbReference type="CDD" id="cd02440">
    <property type="entry name" value="AdoMet_MTases"/>
    <property type="match status" value="1"/>
</dbReference>
<dbReference type="PANTHER" id="PTHR34203:SF15">
    <property type="entry name" value="SLL1173 PROTEIN"/>
    <property type="match status" value="1"/>
</dbReference>